<organism evidence="18 19">
    <name type="scientific">Mytilus coruscus</name>
    <name type="common">Sea mussel</name>
    <dbReference type="NCBI Taxonomy" id="42192"/>
    <lineage>
        <taxon>Eukaryota</taxon>
        <taxon>Metazoa</taxon>
        <taxon>Spiralia</taxon>
        <taxon>Lophotrochozoa</taxon>
        <taxon>Mollusca</taxon>
        <taxon>Bivalvia</taxon>
        <taxon>Autobranchia</taxon>
        <taxon>Pteriomorphia</taxon>
        <taxon>Mytilida</taxon>
        <taxon>Mytiloidea</taxon>
        <taxon>Mytilidae</taxon>
        <taxon>Mytilinae</taxon>
        <taxon>Mytilus</taxon>
    </lineage>
</organism>
<dbReference type="Pfam" id="PF02770">
    <property type="entry name" value="Acyl-CoA_dh_M"/>
    <property type="match status" value="1"/>
</dbReference>
<proteinExistence type="inferred from homology"/>
<dbReference type="InterPro" id="IPR006091">
    <property type="entry name" value="Acyl-CoA_Oxase/DH_mid-dom"/>
</dbReference>
<dbReference type="InterPro" id="IPR009100">
    <property type="entry name" value="AcylCoA_DH/oxidase_NM_dom_sf"/>
</dbReference>
<feature type="domain" description="Acyl-CoA oxidase C-terminal" evidence="15">
    <location>
        <begin position="540"/>
        <end position="723"/>
    </location>
</feature>
<evidence type="ECO:0000256" key="2">
    <source>
        <dbReference type="ARBA" id="ARBA00004275"/>
    </source>
</evidence>
<keyword evidence="10" id="KW-0576">Peroxisome</keyword>
<evidence type="ECO:0000256" key="5">
    <source>
        <dbReference type="ARBA" id="ARBA00022630"/>
    </source>
</evidence>
<keyword evidence="6 11" id="KW-0274">FAD</keyword>
<reference evidence="18 19" key="1">
    <citation type="submission" date="2020-06" db="EMBL/GenBank/DDBJ databases">
        <authorList>
            <person name="Li R."/>
            <person name="Bekaert M."/>
        </authorList>
    </citation>
    <scope>NUCLEOTIDE SEQUENCE [LARGE SCALE GENOMIC DNA]</scope>
    <source>
        <strain evidence="19">wild</strain>
    </source>
</reference>
<evidence type="ECO:0000313" key="19">
    <source>
        <dbReference type="Proteomes" id="UP000507470"/>
    </source>
</evidence>
<evidence type="ECO:0000256" key="8">
    <source>
        <dbReference type="ARBA" id="ARBA00023002"/>
    </source>
</evidence>
<dbReference type="FunFam" id="1.20.140.10:FF:000007">
    <property type="entry name" value="Acyl-coenzyme A oxidase"/>
    <property type="match status" value="1"/>
</dbReference>
<evidence type="ECO:0000256" key="6">
    <source>
        <dbReference type="ARBA" id="ARBA00022827"/>
    </source>
</evidence>
<feature type="domain" description="Acyl-CoA oxidase C-alpha1" evidence="17">
    <location>
        <begin position="332"/>
        <end position="496"/>
    </location>
</feature>
<accession>A0A6J8BWM7</accession>
<dbReference type="InterPro" id="IPR055060">
    <property type="entry name" value="ACOX_C_alpha1"/>
</dbReference>
<evidence type="ECO:0000259" key="17">
    <source>
        <dbReference type="Pfam" id="PF22924"/>
    </source>
</evidence>
<dbReference type="EMBL" id="CACVKT020004163">
    <property type="protein sequence ID" value="CAC5388458.1"/>
    <property type="molecule type" value="Genomic_DNA"/>
</dbReference>
<dbReference type="Proteomes" id="UP000507470">
    <property type="component" value="Unassembled WGS sequence"/>
</dbReference>
<evidence type="ECO:0000256" key="3">
    <source>
        <dbReference type="ARBA" id="ARBA00005189"/>
    </source>
</evidence>
<evidence type="ECO:0000256" key="11">
    <source>
        <dbReference type="PIRNR" id="PIRNR000168"/>
    </source>
</evidence>
<dbReference type="InterPro" id="IPR002655">
    <property type="entry name" value="Acyl-CoA_oxidase_C"/>
</dbReference>
<name>A0A6J8BWM7_MYTCO</name>
<feature type="active site" description="Proton acceptor" evidence="12">
    <location>
        <position position="481"/>
    </location>
</feature>
<evidence type="ECO:0000256" key="9">
    <source>
        <dbReference type="ARBA" id="ARBA00023098"/>
    </source>
</evidence>
<dbReference type="SUPFAM" id="SSF47203">
    <property type="entry name" value="Acyl-CoA dehydrogenase C-terminal domain-like"/>
    <property type="match status" value="2"/>
</dbReference>
<dbReference type="InterPro" id="IPR036250">
    <property type="entry name" value="AcylCo_DH-like_C"/>
</dbReference>
<evidence type="ECO:0000259" key="16">
    <source>
        <dbReference type="Pfam" id="PF02770"/>
    </source>
</evidence>
<dbReference type="PANTHER" id="PTHR10909:SF390">
    <property type="entry name" value="PEROXISOMAL ACYL-COENZYME A OXIDASE 3"/>
    <property type="match status" value="1"/>
</dbReference>
<dbReference type="OrthoDB" id="538336at2759"/>
<dbReference type="GO" id="GO:0005777">
    <property type="term" value="C:peroxisome"/>
    <property type="evidence" value="ECO:0007669"/>
    <property type="project" value="UniProtKB-SubCell"/>
</dbReference>
<dbReference type="InterPro" id="IPR046373">
    <property type="entry name" value="Acyl-CoA_Oxase/DH_mid-dom_sf"/>
</dbReference>
<dbReference type="FunFam" id="2.40.110.10:FF:000005">
    <property type="entry name" value="Acyl-coenzyme A oxidase"/>
    <property type="match status" value="1"/>
</dbReference>
<feature type="binding site" evidence="13">
    <location>
        <position position="228"/>
    </location>
    <ligand>
        <name>FAD</name>
        <dbReference type="ChEBI" id="CHEBI:57692"/>
    </ligand>
</feature>
<feature type="compositionally biased region" description="Polar residues" evidence="14">
    <location>
        <begin position="1"/>
        <end position="19"/>
    </location>
</feature>
<feature type="region of interest" description="Disordered" evidence="14">
    <location>
        <begin position="1"/>
        <end position="24"/>
    </location>
</feature>
<keyword evidence="19" id="KW-1185">Reference proteome</keyword>
<keyword evidence="7" id="KW-0276">Fatty acid metabolism</keyword>
<dbReference type="PIRSF" id="PIRSF000168">
    <property type="entry name" value="Acyl-CoA_oxidase"/>
    <property type="match status" value="1"/>
</dbReference>
<evidence type="ECO:0000256" key="14">
    <source>
        <dbReference type="SAM" id="MobiDB-lite"/>
    </source>
</evidence>
<comment type="cofactor">
    <cofactor evidence="1">
        <name>FAD</name>
        <dbReference type="ChEBI" id="CHEBI:57692"/>
    </cofactor>
</comment>
<keyword evidence="8 18" id="KW-0560">Oxidoreductase</keyword>
<comment type="pathway">
    <text evidence="3">Lipid metabolism.</text>
</comment>
<dbReference type="GO" id="GO:0016402">
    <property type="term" value="F:pristanoyl-CoA oxidase activity"/>
    <property type="evidence" value="ECO:0007669"/>
    <property type="project" value="TreeGrafter"/>
</dbReference>
<evidence type="ECO:0000256" key="4">
    <source>
        <dbReference type="ARBA" id="ARBA00006288"/>
    </source>
</evidence>
<evidence type="ECO:0000256" key="7">
    <source>
        <dbReference type="ARBA" id="ARBA00022832"/>
    </source>
</evidence>
<dbReference type="Gene3D" id="2.40.110.10">
    <property type="entry name" value="Butyryl-CoA Dehydrogenase, subunit A, domain 2"/>
    <property type="match status" value="1"/>
</dbReference>
<dbReference type="AlphaFoldDB" id="A0A6J8BWM7"/>
<dbReference type="Pfam" id="PF22924">
    <property type="entry name" value="ACOX_C_alpha1"/>
    <property type="match status" value="1"/>
</dbReference>
<dbReference type="SUPFAM" id="SSF56645">
    <property type="entry name" value="Acyl-CoA dehydrogenase NM domain-like"/>
    <property type="match status" value="1"/>
</dbReference>
<dbReference type="PANTHER" id="PTHR10909">
    <property type="entry name" value="ELECTRON TRANSPORT OXIDOREDUCTASE"/>
    <property type="match status" value="1"/>
</dbReference>
<evidence type="ECO:0000313" key="18">
    <source>
        <dbReference type="EMBL" id="CAC5388458.1"/>
    </source>
</evidence>
<dbReference type="Pfam" id="PF01756">
    <property type="entry name" value="ACOX"/>
    <property type="match status" value="1"/>
</dbReference>
<dbReference type="GO" id="GO:0033540">
    <property type="term" value="P:fatty acid beta-oxidation using acyl-CoA oxidase"/>
    <property type="evidence" value="ECO:0007669"/>
    <property type="project" value="TreeGrafter"/>
</dbReference>
<dbReference type="FunFam" id="1.20.140.10:FF:000010">
    <property type="entry name" value="Acyl-coenzyme A oxidase"/>
    <property type="match status" value="1"/>
</dbReference>
<sequence>MSRKSVSLRQTSNQQTNSPLDPAVVVPGTESEAMEQNLYDLEILRQAKQGPLDAYRKKSSFDWRNMKIYMDGEEILRFKNKIWTTLEKDPIFSQSMITESLEEQRRKTFLRVKRLFEYDLLNDDEIFSNPLKHKIFTDSLGMYDWSVMAKFQLNVEFTGGNIGASGTARHADIAQKFKTFEYFGCFSLTELSHGSNTKAMRTTATYDPKTQEFKLNTPDFEATKIWSGNLGKNATHALTYAQLYTPDGKCHGLHSFVVPVRDPETLRSYPGVVVGDQGEKLGLNGLDNGFMHFNNYRIPREYLLNRTGDVLENGTYVTPYKDPNKRFGASLGALSGGRVGITGMCTCNLKLCMPIAIRYSAARRQFGPPDKEEIPVLEYQLQQWRLLPFLAATYVLEHWSDSFFMDFVGVRIGLMLGNNSEEQAELGKEIHALSCASKPFASWIARDAVQECREACGGHGYFYVNRLGAIRNDNDTNCTYEGDNNVILQQTSNYLLANLEQVRSGKKVSSPLGSINFLNDIDSLLKTTFQVRSVEDCIRPEVSLEAYRWLVVRLLVDSDARLKQQLDQGKDGFSARNDSQVYYCRTLAIAFIEMTVLERFYKVLQEGKNGEDVPSELRSVLTRICSLFGLWRLEQHLTTLYQGGYITGSNPPQIIREAILRLCTELKDDAVSLADAVAPTDFILNSPIGQSDGEIYKNLYNAMINTPNCFERPDWWQEFVNKPVIGCRAKL</sequence>
<dbReference type="InterPro" id="IPR012258">
    <property type="entry name" value="Acyl-CoA_oxidase"/>
</dbReference>
<evidence type="ECO:0000256" key="12">
    <source>
        <dbReference type="PIRSR" id="PIRSR000168-1"/>
    </source>
</evidence>
<comment type="subcellular location">
    <subcellularLocation>
        <location evidence="2">Peroxisome</location>
    </subcellularLocation>
</comment>
<evidence type="ECO:0000256" key="13">
    <source>
        <dbReference type="PIRSR" id="PIRSR000168-2"/>
    </source>
</evidence>
<feature type="domain" description="Acyl-CoA oxidase/dehydrogenase middle" evidence="16">
    <location>
        <begin position="185"/>
        <end position="295"/>
    </location>
</feature>
<dbReference type="GO" id="GO:0005504">
    <property type="term" value="F:fatty acid binding"/>
    <property type="evidence" value="ECO:0007669"/>
    <property type="project" value="TreeGrafter"/>
</dbReference>
<dbReference type="GO" id="GO:0071949">
    <property type="term" value="F:FAD binding"/>
    <property type="evidence" value="ECO:0007669"/>
    <property type="project" value="InterPro"/>
</dbReference>
<comment type="similarity">
    <text evidence="4 11">Belongs to the acyl-CoA oxidase family.</text>
</comment>
<evidence type="ECO:0000256" key="1">
    <source>
        <dbReference type="ARBA" id="ARBA00001974"/>
    </source>
</evidence>
<dbReference type="GO" id="GO:0055088">
    <property type="term" value="P:lipid homeostasis"/>
    <property type="evidence" value="ECO:0007669"/>
    <property type="project" value="TreeGrafter"/>
</dbReference>
<keyword evidence="9" id="KW-0443">Lipid metabolism</keyword>
<keyword evidence="5 11" id="KW-0285">Flavoprotein</keyword>
<evidence type="ECO:0000256" key="10">
    <source>
        <dbReference type="ARBA" id="ARBA00023140"/>
    </source>
</evidence>
<protein>
    <recommendedName>
        <fullName evidence="11">Acyl-coenzyme A oxidase</fullName>
    </recommendedName>
</protein>
<evidence type="ECO:0000259" key="15">
    <source>
        <dbReference type="Pfam" id="PF01756"/>
    </source>
</evidence>
<gene>
    <name evidence="18" type="ORF">MCOR_23719</name>
</gene>
<feature type="binding site" evidence="13">
    <location>
        <position position="189"/>
    </location>
    <ligand>
        <name>FAD</name>
        <dbReference type="ChEBI" id="CHEBI:57692"/>
    </ligand>
</feature>
<dbReference type="Gene3D" id="1.20.140.10">
    <property type="entry name" value="Butyryl-CoA Dehydrogenase, subunit A, domain 3"/>
    <property type="match status" value="2"/>
</dbReference>